<dbReference type="InterPro" id="IPR007263">
    <property type="entry name" value="DCC1-like"/>
</dbReference>
<dbReference type="AlphaFoldDB" id="A0A0J8VG62"/>
<dbReference type="RefSeq" id="WP_048897168.1">
    <property type="nucleotide sequence ID" value="NZ_AP024852.1"/>
</dbReference>
<proteinExistence type="predicted"/>
<gene>
    <name evidence="1" type="ORF">C9I94_03360</name>
</gene>
<dbReference type="PANTHER" id="PTHR34290">
    <property type="entry name" value="SI:CH73-390P7.2"/>
    <property type="match status" value="1"/>
</dbReference>
<accession>A0A0J8VG62</accession>
<organism evidence="1 2">
    <name type="scientific">Photobacterium swingsii</name>
    <dbReference type="NCBI Taxonomy" id="680026"/>
    <lineage>
        <taxon>Bacteria</taxon>
        <taxon>Pseudomonadati</taxon>
        <taxon>Pseudomonadota</taxon>
        <taxon>Gammaproteobacteria</taxon>
        <taxon>Vibrionales</taxon>
        <taxon>Vibrionaceae</taxon>
        <taxon>Photobacterium</taxon>
    </lineage>
</organism>
<dbReference type="Pfam" id="PF04134">
    <property type="entry name" value="DCC1-like"/>
    <property type="match status" value="1"/>
</dbReference>
<evidence type="ECO:0000313" key="1">
    <source>
        <dbReference type="EMBL" id="PSW27030.1"/>
    </source>
</evidence>
<dbReference type="EMBL" id="PYLZ01000001">
    <property type="protein sequence ID" value="PSW27030.1"/>
    <property type="molecule type" value="Genomic_DNA"/>
</dbReference>
<reference evidence="1 2" key="1">
    <citation type="submission" date="2018-01" db="EMBL/GenBank/DDBJ databases">
        <title>Whole genome sequencing of Histamine producing bacteria.</title>
        <authorList>
            <person name="Butler K."/>
        </authorList>
    </citation>
    <scope>NUCLEOTIDE SEQUENCE [LARGE SCALE GENOMIC DNA]</scope>
    <source>
        <strain evidence="1 2">DSM 24669</strain>
    </source>
</reference>
<evidence type="ECO:0000313" key="2">
    <source>
        <dbReference type="Proteomes" id="UP000240481"/>
    </source>
</evidence>
<comment type="caution">
    <text evidence="1">The sequence shown here is derived from an EMBL/GenBank/DDBJ whole genome shotgun (WGS) entry which is preliminary data.</text>
</comment>
<dbReference type="PANTHER" id="PTHR34290:SF2">
    <property type="entry name" value="OS04G0668800 PROTEIN"/>
    <property type="match status" value="1"/>
</dbReference>
<protein>
    <submittedName>
        <fullName evidence="1">DUF393 domain-containing protein</fullName>
    </submittedName>
</protein>
<sequence length="128" mass="14639">MIKLTVFYDGTCPLCSKEMSALAAKDHQRVIQIVDIYSDAFSAYPQIDANAANTVLHALDDKGQLLLGLDVTHRAWQLVGRGWLYAPLRWPLIKPFADRFYLFFAKNRYRFSFWLTGKSRCDSGTCVK</sequence>
<dbReference type="InterPro" id="IPR044691">
    <property type="entry name" value="DCC1_Trx"/>
</dbReference>
<dbReference type="STRING" id="680026.AB733_01460"/>
<dbReference type="OrthoDB" id="5294764at2"/>
<dbReference type="Proteomes" id="UP000240481">
    <property type="component" value="Unassembled WGS sequence"/>
</dbReference>
<name>A0A0J8VG62_9GAMM</name>
<dbReference type="GO" id="GO:0015035">
    <property type="term" value="F:protein-disulfide reductase activity"/>
    <property type="evidence" value="ECO:0007669"/>
    <property type="project" value="InterPro"/>
</dbReference>
<keyword evidence="2" id="KW-1185">Reference proteome</keyword>